<reference evidence="4" key="1">
    <citation type="submission" date="2024-06" db="EMBL/GenBank/DDBJ databases">
        <title>Multi-omics analyses provide insights into the biosynthesis of the anticancer antibiotic pleurotin in Hohenbuehelia grisea.</title>
        <authorList>
            <person name="Weaver J.A."/>
            <person name="Alberti F."/>
        </authorList>
    </citation>
    <scope>NUCLEOTIDE SEQUENCE [LARGE SCALE GENOMIC DNA]</scope>
    <source>
        <strain evidence="4">T-177</strain>
    </source>
</reference>
<evidence type="ECO:0000313" key="3">
    <source>
        <dbReference type="EMBL" id="KAL0956561.1"/>
    </source>
</evidence>
<keyword evidence="2" id="KW-1133">Transmembrane helix</keyword>
<keyword evidence="2" id="KW-0812">Transmembrane</keyword>
<feature type="transmembrane region" description="Helical" evidence="2">
    <location>
        <begin position="625"/>
        <end position="645"/>
    </location>
</feature>
<keyword evidence="2" id="KW-0472">Membrane</keyword>
<feature type="compositionally biased region" description="Low complexity" evidence="1">
    <location>
        <begin position="139"/>
        <end position="171"/>
    </location>
</feature>
<proteinExistence type="predicted"/>
<feature type="transmembrane region" description="Helical" evidence="2">
    <location>
        <begin position="651"/>
        <end position="672"/>
    </location>
</feature>
<dbReference type="EMBL" id="JASNQZ010000006">
    <property type="protein sequence ID" value="KAL0956561.1"/>
    <property type="molecule type" value="Genomic_DNA"/>
</dbReference>
<name>A0ABR3JND8_9AGAR</name>
<sequence>MARSLAQLLRDVLRLLTSSQHPFFRRLRLFPTLAWRFITLLWPRRFRKTRTISTSDDEKFTHSCSPPSIPFSQGSVHDVVCESRAPQPERLVAHSSSPYLHAPSLHSLSSKSDISITVEQFEVDDQPNASRASIRRPTSRSSSRGSPNRSRLSIPHSRPGSRASMSSVSSRRSIRSIIQNHGINPIASFGVGECASIGPSQLGDDIECIVTLDLVRYLRKVTIGPPMPIFTILPLESMLESTIGLPGWTRHIHPDGAPFYHHEQKRILTDSNMMDHETFAKVESFVDRFEDWIRAHNFDIPEDSELVLQVMKDPKRISDYDDGFHCGYYYAHHSSRSLFWLEENSTSNIFDHRFKENIISRSHAQIWLSVSYWQHWEYFSCTQSVTPELLGELTDILVTMLVDVTGSLYSNSPFSVAELQTFLAAIKEARKMLNTPLKGSPWFVGRLFSQIQYQRFIDFYGQHGARLTRDDSVHDKGVSRTWLIEILSPFLFSAPDVHLMNLRKVYTDDSVSFIQFKQFIIKLHNEWQDFVINGSVLLAANVAFLAIQSVDNDKGDDHRSPAQIASYLSTVSSISSIVMGLLLMRQTRNKEKESAFEAGIYLARAKTDLFGQEPLAIMYSLPFAFLMYAMVFFMVAFSLLCFLEANRITKVIFGAFWAFCLSMIAWTIYLNWEKPEALDIWMNGVRPKQILDDCLHWLREYVRKLPGRFKFRPSEDPESAR</sequence>
<accession>A0ABR3JND8</accession>
<gene>
    <name evidence="3" type="ORF">HGRIS_002698</name>
</gene>
<keyword evidence="4" id="KW-1185">Reference proteome</keyword>
<feature type="region of interest" description="Disordered" evidence="1">
    <location>
        <begin position="121"/>
        <end position="171"/>
    </location>
</feature>
<comment type="caution">
    <text evidence="3">The sequence shown here is derived from an EMBL/GenBank/DDBJ whole genome shotgun (WGS) entry which is preliminary data.</text>
</comment>
<organism evidence="3 4">
    <name type="scientific">Hohenbuehelia grisea</name>
    <dbReference type="NCBI Taxonomy" id="104357"/>
    <lineage>
        <taxon>Eukaryota</taxon>
        <taxon>Fungi</taxon>
        <taxon>Dikarya</taxon>
        <taxon>Basidiomycota</taxon>
        <taxon>Agaricomycotina</taxon>
        <taxon>Agaricomycetes</taxon>
        <taxon>Agaricomycetidae</taxon>
        <taxon>Agaricales</taxon>
        <taxon>Pleurotineae</taxon>
        <taxon>Pleurotaceae</taxon>
        <taxon>Hohenbuehelia</taxon>
    </lineage>
</organism>
<evidence type="ECO:0000256" key="1">
    <source>
        <dbReference type="SAM" id="MobiDB-lite"/>
    </source>
</evidence>
<evidence type="ECO:0000256" key="2">
    <source>
        <dbReference type="SAM" id="Phobius"/>
    </source>
</evidence>
<dbReference type="Proteomes" id="UP001556367">
    <property type="component" value="Unassembled WGS sequence"/>
</dbReference>
<evidence type="ECO:0000313" key="4">
    <source>
        <dbReference type="Proteomes" id="UP001556367"/>
    </source>
</evidence>
<protein>
    <submittedName>
        <fullName evidence="3">Uncharacterized protein</fullName>
    </submittedName>
</protein>